<dbReference type="InterPro" id="IPR006139">
    <property type="entry name" value="D-isomer_2_OHA_DH_cat_dom"/>
</dbReference>
<evidence type="ECO:0000256" key="4">
    <source>
        <dbReference type="RuleBase" id="RU003719"/>
    </source>
</evidence>
<dbReference type="Pfam" id="PF02826">
    <property type="entry name" value="2-Hacid_dh_C"/>
    <property type="match status" value="1"/>
</dbReference>
<dbReference type="OrthoDB" id="117809at2"/>
<name>A0A4S8PTJ5_9ACTN</name>
<dbReference type="Gene3D" id="3.40.50.720">
    <property type="entry name" value="NAD(P)-binding Rossmann-like Domain"/>
    <property type="match status" value="2"/>
</dbReference>
<dbReference type="RefSeq" id="WP_136537060.1">
    <property type="nucleotide sequence ID" value="NZ_STGY01000077.1"/>
</dbReference>
<evidence type="ECO:0000259" key="6">
    <source>
        <dbReference type="Pfam" id="PF02826"/>
    </source>
</evidence>
<dbReference type="GO" id="GO:0004617">
    <property type="term" value="F:phosphoglycerate dehydrogenase activity"/>
    <property type="evidence" value="ECO:0007669"/>
    <property type="project" value="UniProtKB-ARBA"/>
</dbReference>
<keyword evidence="3" id="KW-0520">NAD</keyword>
<evidence type="ECO:0000256" key="1">
    <source>
        <dbReference type="ARBA" id="ARBA00005854"/>
    </source>
</evidence>
<proteinExistence type="inferred from homology"/>
<evidence type="ECO:0000256" key="2">
    <source>
        <dbReference type="ARBA" id="ARBA00023002"/>
    </source>
</evidence>
<sequence>MTARVLITTAYLEPGGEVDRLLADAGCETVFRRAADRKARGERLVDVVGEVDAIVAGTDSFDADVIDAAHRLTVIGRCGVGYDNIDVEAATRQGVAVTFTPGVNRSSVAELVIGQLVNGARLLPQNIAAIRAGAWDQPSGTELGGSVLGIAGLGSIGKAVAVIARAMGMTVMAFDPHFDSSFAARHGIEEATLDQVLAASDFLTLHMALDETTRNLIDTPRIAAMKPGAFLVNTARGGIVDESALAVAIREGRLSGAALDVLEEEPLAADSPLRGLDRVLITAHIGAATHQARARSSLMAARQVIDHLGGNAEPDNLVNPAYRTAATGVES</sequence>
<organism evidence="7 8">
    <name type="scientific">Glycomyces buryatensis</name>
    <dbReference type="NCBI Taxonomy" id="2570927"/>
    <lineage>
        <taxon>Bacteria</taxon>
        <taxon>Bacillati</taxon>
        <taxon>Actinomycetota</taxon>
        <taxon>Actinomycetes</taxon>
        <taxon>Glycomycetales</taxon>
        <taxon>Glycomycetaceae</taxon>
        <taxon>Glycomyces</taxon>
    </lineage>
</organism>
<dbReference type="PROSITE" id="PS00671">
    <property type="entry name" value="D_2_HYDROXYACID_DH_3"/>
    <property type="match status" value="1"/>
</dbReference>
<dbReference type="InterPro" id="IPR006140">
    <property type="entry name" value="D-isomer_DH_NAD-bd"/>
</dbReference>
<dbReference type="EMBL" id="STGY01000077">
    <property type="protein sequence ID" value="THV34678.1"/>
    <property type="molecule type" value="Genomic_DNA"/>
</dbReference>
<evidence type="ECO:0000259" key="5">
    <source>
        <dbReference type="Pfam" id="PF00389"/>
    </source>
</evidence>
<dbReference type="GO" id="GO:0006564">
    <property type="term" value="P:L-serine biosynthetic process"/>
    <property type="evidence" value="ECO:0007669"/>
    <property type="project" value="UniProtKB-ARBA"/>
</dbReference>
<evidence type="ECO:0000256" key="3">
    <source>
        <dbReference type="ARBA" id="ARBA00023027"/>
    </source>
</evidence>
<dbReference type="SUPFAM" id="SSF52283">
    <property type="entry name" value="Formate/glycerate dehydrogenase catalytic domain-like"/>
    <property type="match status" value="1"/>
</dbReference>
<evidence type="ECO:0000313" key="8">
    <source>
        <dbReference type="Proteomes" id="UP000308760"/>
    </source>
</evidence>
<protein>
    <submittedName>
        <fullName evidence="7">Phosphoglycerate dehydrogenase</fullName>
    </submittedName>
</protein>
<dbReference type="CDD" id="cd12172">
    <property type="entry name" value="PGDH_like_2"/>
    <property type="match status" value="1"/>
</dbReference>
<dbReference type="SUPFAM" id="SSF51735">
    <property type="entry name" value="NAD(P)-binding Rossmann-fold domains"/>
    <property type="match status" value="1"/>
</dbReference>
<dbReference type="Pfam" id="PF00389">
    <property type="entry name" value="2-Hacid_dh"/>
    <property type="match status" value="1"/>
</dbReference>
<dbReference type="GO" id="GO:0051287">
    <property type="term" value="F:NAD binding"/>
    <property type="evidence" value="ECO:0007669"/>
    <property type="project" value="InterPro"/>
</dbReference>
<dbReference type="InterPro" id="IPR050857">
    <property type="entry name" value="D-2-hydroxyacid_DH"/>
</dbReference>
<dbReference type="GO" id="GO:0047545">
    <property type="term" value="F:(S)-2-hydroxyglutarate dehydrogenase activity"/>
    <property type="evidence" value="ECO:0007669"/>
    <property type="project" value="UniProtKB-ARBA"/>
</dbReference>
<keyword evidence="8" id="KW-1185">Reference proteome</keyword>
<dbReference type="Proteomes" id="UP000308760">
    <property type="component" value="Unassembled WGS sequence"/>
</dbReference>
<keyword evidence="2 4" id="KW-0560">Oxidoreductase</keyword>
<accession>A0A4S8PTJ5</accession>
<dbReference type="PANTHER" id="PTHR42789:SF1">
    <property type="entry name" value="D-ISOMER SPECIFIC 2-HYDROXYACID DEHYDROGENASE FAMILY PROTEIN (AFU_ORTHOLOGUE AFUA_6G10090)"/>
    <property type="match status" value="1"/>
</dbReference>
<feature type="domain" description="D-isomer specific 2-hydroxyacid dehydrogenase catalytic" evidence="5">
    <location>
        <begin position="20"/>
        <end position="319"/>
    </location>
</feature>
<comment type="caution">
    <text evidence="7">The sequence shown here is derived from an EMBL/GenBank/DDBJ whole genome shotgun (WGS) entry which is preliminary data.</text>
</comment>
<feature type="domain" description="D-isomer specific 2-hydroxyacid dehydrogenase NAD-binding" evidence="6">
    <location>
        <begin position="114"/>
        <end position="286"/>
    </location>
</feature>
<dbReference type="InterPro" id="IPR036291">
    <property type="entry name" value="NAD(P)-bd_dom_sf"/>
</dbReference>
<dbReference type="InterPro" id="IPR029753">
    <property type="entry name" value="D-isomer_DH_CS"/>
</dbReference>
<dbReference type="PANTHER" id="PTHR42789">
    <property type="entry name" value="D-ISOMER SPECIFIC 2-HYDROXYACID DEHYDROGENASE FAMILY PROTEIN (AFU_ORTHOLOGUE AFUA_6G10090)"/>
    <property type="match status" value="1"/>
</dbReference>
<comment type="similarity">
    <text evidence="1 4">Belongs to the D-isomer specific 2-hydroxyacid dehydrogenase family.</text>
</comment>
<dbReference type="AlphaFoldDB" id="A0A4S8PTJ5"/>
<evidence type="ECO:0000313" key="7">
    <source>
        <dbReference type="EMBL" id="THV34678.1"/>
    </source>
</evidence>
<dbReference type="FunFam" id="3.40.50.720:FF:000041">
    <property type="entry name" value="D-3-phosphoglycerate dehydrogenase"/>
    <property type="match status" value="1"/>
</dbReference>
<reference evidence="8" key="1">
    <citation type="submission" date="2019-04" db="EMBL/GenBank/DDBJ databases">
        <title>Nocardioides xinjiangensis sp. nov.</title>
        <authorList>
            <person name="Liu S."/>
        </authorList>
    </citation>
    <scope>NUCLEOTIDE SEQUENCE [LARGE SCALE GENOMIC DNA]</scope>
    <source>
        <strain evidence="8">18</strain>
    </source>
</reference>
<reference evidence="7 8" key="2">
    <citation type="submission" date="2019-05" db="EMBL/GenBank/DDBJ databases">
        <title>Glycomyces buryatensis sp. nov.</title>
        <authorList>
            <person name="Nikitina E."/>
        </authorList>
    </citation>
    <scope>NUCLEOTIDE SEQUENCE [LARGE SCALE GENOMIC DNA]</scope>
    <source>
        <strain evidence="7 8">18</strain>
    </source>
</reference>
<gene>
    <name evidence="7" type="ORF">FAB82_23810</name>
</gene>